<dbReference type="RefSeq" id="WP_252546978.1">
    <property type="nucleotide sequence ID" value="NZ_CP099468.1"/>
</dbReference>
<feature type="domain" description="RelA/SpoT" evidence="1">
    <location>
        <begin position="62"/>
        <end position="178"/>
    </location>
</feature>
<dbReference type="InterPro" id="IPR052366">
    <property type="entry name" value="GTP_Pyrophosphokinase"/>
</dbReference>
<dbReference type="PANTHER" id="PTHR47837">
    <property type="entry name" value="GTP PYROPHOSPHOKINASE YJBM"/>
    <property type="match status" value="1"/>
</dbReference>
<organism evidence="2 3">
    <name type="scientific">Streptomyces phaeoluteigriseus</name>
    <dbReference type="NCBI Taxonomy" id="114686"/>
    <lineage>
        <taxon>Bacteria</taxon>
        <taxon>Bacillati</taxon>
        <taxon>Actinomycetota</taxon>
        <taxon>Actinomycetes</taxon>
        <taxon>Kitasatosporales</taxon>
        <taxon>Streptomycetaceae</taxon>
        <taxon>Streptomyces</taxon>
        <taxon>Streptomyces aurantiacus group</taxon>
    </lineage>
</organism>
<proteinExistence type="predicted"/>
<gene>
    <name evidence="2" type="ORF">NFX46_07830</name>
</gene>
<accession>A0ABY4Z495</accession>
<keyword evidence="3" id="KW-1185">Reference proteome</keyword>
<dbReference type="SUPFAM" id="SSF81301">
    <property type="entry name" value="Nucleotidyltransferase"/>
    <property type="match status" value="1"/>
</dbReference>
<name>A0ABY4Z495_9ACTN</name>
<evidence type="ECO:0000313" key="2">
    <source>
        <dbReference type="EMBL" id="USQ83706.1"/>
    </source>
</evidence>
<dbReference type="InterPro" id="IPR043519">
    <property type="entry name" value="NT_sf"/>
</dbReference>
<dbReference type="EMBL" id="CP099468">
    <property type="protein sequence ID" value="USQ83706.1"/>
    <property type="molecule type" value="Genomic_DNA"/>
</dbReference>
<dbReference type="InterPro" id="IPR007685">
    <property type="entry name" value="RelA_SpoT"/>
</dbReference>
<dbReference type="Pfam" id="PF04607">
    <property type="entry name" value="RelA_SpoT"/>
    <property type="match status" value="1"/>
</dbReference>
<dbReference type="Gene3D" id="3.30.460.10">
    <property type="entry name" value="Beta Polymerase, domain 2"/>
    <property type="match status" value="1"/>
</dbReference>
<evidence type="ECO:0000313" key="3">
    <source>
        <dbReference type="Proteomes" id="UP001056374"/>
    </source>
</evidence>
<dbReference type="CDD" id="cd05399">
    <property type="entry name" value="NT_Rel-Spo_like"/>
    <property type="match status" value="1"/>
</dbReference>
<dbReference type="PANTHER" id="PTHR47837:SF1">
    <property type="entry name" value="GTP PYROPHOSPHOKINASE YJBM"/>
    <property type="match status" value="1"/>
</dbReference>
<sequence>MPMSNSAVQKLGKRLELPGAVSEEDLTLLEDLLVDCNELLTTARGVIDELCDLVEWPLGVTHRLKTTDTLIQKLQRAKARGSSTNLARIQDIAGIRVSGPITLTEQDQLTSMVVERFESQGHTCSLKDRREDPMVGYRAVHVIVSIGGRSVEIQIRTVGQDLWANIFERVADIFGRGIRYGEPPEYGGEAVTDVISSMEGFSATLYELEMDVAASIRSGGERQATMARLDTNLGGLRQILQDIEDIKGRSAT</sequence>
<dbReference type="Proteomes" id="UP001056374">
    <property type="component" value="Chromosome"/>
</dbReference>
<reference evidence="2" key="1">
    <citation type="submission" date="2022-06" db="EMBL/GenBank/DDBJ databases">
        <title>Complete genome sequence of soil microorganisms Streptomyces sp. Qhu-M197 isolated from Alpine meadows habitats on the Tibetan Plateau.</title>
        <authorList>
            <person name="Zhang B."/>
            <person name="Xiang X."/>
            <person name="Fan J."/>
        </authorList>
    </citation>
    <scope>NUCLEOTIDE SEQUENCE</scope>
    <source>
        <strain evidence="2">Qhu-M197</strain>
    </source>
</reference>
<dbReference type="SMART" id="SM00954">
    <property type="entry name" value="RelA_SpoT"/>
    <property type="match status" value="1"/>
</dbReference>
<protein>
    <recommendedName>
        <fullName evidence="1">RelA/SpoT domain-containing protein</fullName>
    </recommendedName>
</protein>
<evidence type="ECO:0000259" key="1">
    <source>
        <dbReference type="SMART" id="SM00954"/>
    </source>
</evidence>